<feature type="compositionally biased region" description="Basic and acidic residues" evidence="1">
    <location>
        <begin position="400"/>
        <end position="411"/>
    </location>
</feature>
<evidence type="ECO:0000313" key="3">
    <source>
        <dbReference type="EMBL" id="EUD64472.1"/>
    </source>
</evidence>
<keyword evidence="2" id="KW-0812">Transmembrane</keyword>
<accession>W6ZU72</accession>
<sequence length="526" mass="57391">MSRDGLELKSEKWKHAYRQSTKGECQKHSNLYCLGVYGRERGAVEGFLGELSNAVTALTTRTTWHDFISSDSPLGKYALGRIDREGNWKRILSCVMSEALQMSRLQGEGRPKTEGLWSTGLWGKVLRGETGDDWSDSTKGQGMMMAIGCVIGAMMMDEGRQGDLPEDVRKICTQIWETVALDLQQEDKPDVSKEITDLGGFLRQIQEVRGGEQGRYHGLGFLLSIYYGLSRCCAYKGKYELSRILRRSGWELGNMGACHIRGQVFTCRGDPQGVQDATLNIWTRHPKSLITSQLRPPPKSASLKDGKTGKELPSGPPSKQMSQRDQETAEKLAAIMQGRTPNQGIVAVTGKATGLSSQDIQRPLDGLKQGSAAKSQGPEHRSQENSMVPGTESVGPRVTESSEEKDAREIPTIKPAAPGPQEGSEQLPRQGAGGDVQIRQGQGPPIIPPVLDEGHDELPGPLPDESAISGSEGAVIGGVLASLLAVGSFYGLSRIYNRRMWSRVALKIKRNKPGARVGYQSYRGKT</sequence>
<name>W6ZU72_9APIC</name>
<dbReference type="Proteomes" id="UP000030640">
    <property type="component" value="Unassembled WGS sequence"/>
</dbReference>
<feature type="region of interest" description="Disordered" evidence="1">
    <location>
        <begin position="367"/>
        <end position="447"/>
    </location>
</feature>
<keyword evidence="4" id="KW-1185">Reference proteome</keyword>
<gene>
    <name evidence="3" type="ORF">C922_05135</name>
</gene>
<proteinExistence type="predicted"/>
<evidence type="ECO:0000313" key="4">
    <source>
        <dbReference type="Proteomes" id="UP000030640"/>
    </source>
</evidence>
<dbReference type="AlphaFoldDB" id="W6ZU72"/>
<keyword evidence="2" id="KW-1133">Transmembrane helix</keyword>
<dbReference type="VEuPathDB" id="PlasmoDB:C922_05135"/>
<dbReference type="GeneID" id="20040409"/>
<reference evidence="3 4" key="1">
    <citation type="submission" date="2013-02" db="EMBL/GenBank/DDBJ databases">
        <title>The Genome Sequence of Plasmodium inui San Antonio 1.</title>
        <authorList>
            <consortium name="The Broad Institute Genome Sequencing Platform"/>
            <consortium name="The Broad Institute Genome Sequencing Center for Infectious Disease"/>
            <person name="Neafsey D."/>
            <person name="Cheeseman I."/>
            <person name="Volkman S."/>
            <person name="Adams J."/>
            <person name="Walker B."/>
            <person name="Young S.K."/>
            <person name="Zeng Q."/>
            <person name="Gargeya S."/>
            <person name="Fitzgerald M."/>
            <person name="Haas B."/>
            <person name="Abouelleil A."/>
            <person name="Alvarado L."/>
            <person name="Arachchi H.M."/>
            <person name="Berlin A.M."/>
            <person name="Chapman S.B."/>
            <person name="Dewar J."/>
            <person name="Goldberg J."/>
            <person name="Griggs A."/>
            <person name="Gujja S."/>
            <person name="Hansen M."/>
            <person name="Howarth C."/>
            <person name="Imamovic A."/>
            <person name="Larimer J."/>
            <person name="McCowan C."/>
            <person name="Murphy C."/>
            <person name="Neiman D."/>
            <person name="Pearson M."/>
            <person name="Priest M."/>
            <person name="Roberts A."/>
            <person name="Saif S."/>
            <person name="Shea T."/>
            <person name="Sisk P."/>
            <person name="Sykes S."/>
            <person name="Wortman J."/>
            <person name="Nusbaum C."/>
            <person name="Birren B."/>
        </authorList>
    </citation>
    <scope>NUCLEOTIDE SEQUENCE [LARGE SCALE GENOMIC DNA]</scope>
    <source>
        <strain evidence="3 4">San Antonio 1</strain>
    </source>
</reference>
<keyword evidence="2" id="KW-0472">Membrane</keyword>
<dbReference type="EMBL" id="KI965499">
    <property type="protein sequence ID" value="EUD64472.1"/>
    <property type="molecule type" value="Genomic_DNA"/>
</dbReference>
<feature type="transmembrane region" description="Helical" evidence="2">
    <location>
        <begin position="473"/>
        <end position="493"/>
    </location>
</feature>
<dbReference type="RefSeq" id="XP_008818929.1">
    <property type="nucleotide sequence ID" value="XM_008820707.1"/>
</dbReference>
<evidence type="ECO:0000256" key="1">
    <source>
        <dbReference type="SAM" id="MobiDB-lite"/>
    </source>
</evidence>
<evidence type="ECO:0000256" key="2">
    <source>
        <dbReference type="SAM" id="Phobius"/>
    </source>
</evidence>
<organism evidence="3 4">
    <name type="scientific">Plasmodium inui San Antonio 1</name>
    <dbReference type="NCBI Taxonomy" id="1237626"/>
    <lineage>
        <taxon>Eukaryota</taxon>
        <taxon>Sar</taxon>
        <taxon>Alveolata</taxon>
        <taxon>Apicomplexa</taxon>
        <taxon>Aconoidasida</taxon>
        <taxon>Haemosporida</taxon>
        <taxon>Plasmodiidae</taxon>
        <taxon>Plasmodium</taxon>
        <taxon>Plasmodium (Plasmodium)</taxon>
    </lineage>
</organism>
<feature type="region of interest" description="Disordered" evidence="1">
    <location>
        <begin position="288"/>
        <end position="328"/>
    </location>
</feature>
<protein>
    <submittedName>
        <fullName evidence="3">Uncharacterized protein</fullName>
    </submittedName>
</protein>